<dbReference type="HOGENOM" id="CLU_117778_0_0_1"/>
<dbReference type="Proteomes" id="UP000053424">
    <property type="component" value="Unassembled WGS sequence"/>
</dbReference>
<keyword evidence="2" id="KW-1185">Reference proteome</keyword>
<reference evidence="2" key="2">
    <citation type="submission" date="2015-01" db="EMBL/GenBank/DDBJ databases">
        <title>Evolutionary Origins and Diversification of the Mycorrhizal Mutualists.</title>
        <authorList>
            <consortium name="DOE Joint Genome Institute"/>
            <consortium name="Mycorrhizal Genomics Consortium"/>
            <person name="Kohler A."/>
            <person name="Kuo A."/>
            <person name="Nagy L.G."/>
            <person name="Floudas D."/>
            <person name="Copeland A."/>
            <person name="Barry K.W."/>
            <person name="Cichocki N."/>
            <person name="Veneault-Fourrey C."/>
            <person name="LaButti K."/>
            <person name="Lindquist E.A."/>
            <person name="Lipzen A."/>
            <person name="Lundell T."/>
            <person name="Morin E."/>
            <person name="Murat C."/>
            <person name="Riley R."/>
            <person name="Ohm R."/>
            <person name="Sun H."/>
            <person name="Tunlid A."/>
            <person name="Henrissat B."/>
            <person name="Grigoriev I.V."/>
            <person name="Hibbett D.S."/>
            <person name="Martin F."/>
        </authorList>
    </citation>
    <scope>NUCLEOTIDE SEQUENCE [LARGE SCALE GENOMIC DNA]</scope>
    <source>
        <strain evidence="2">h7</strain>
    </source>
</reference>
<reference evidence="1 2" key="1">
    <citation type="submission" date="2014-04" db="EMBL/GenBank/DDBJ databases">
        <authorList>
            <consortium name="DOE Joint Genome Institute"/>
            <person name="Kuo A."/>
            <person name="Gay G."/>
            <person name="Dore J."/>
            <person name="Kohler A."/>
            <person name="Nagy L.G."/>
            <person name="Floudas D."/>
            <person name="Copeland A."/>
            <person name="Barry K.W."/>
            <person name="Cichocki N."/>
            <person name="Veneault-Fourrey C."/>
            <person name="LaButti K."/>
            <person name="Lindquist E.A."/>
            <person name="Lipzen A."/>
            <person name="Lundell T."/>
            <person name="Morin E."/>
            <person name="Murat C."/>
            <person name="Sun H."/>
            <person name="Tunlid A."/>
            <person name="Henrissat B."/>
            <person name="Grigoriev I.V."/>
            <person name="Hibbett D.S."/>
            <person name="Martin F."/>
            <person name="Nordberg H.P."/>
            <person name="Cantor M.N."/>
            <person name="Hua S.X."/>
        </authorList>
    </citation>
    <scope>NUCLEOTIDE SEQUENCE [LARGE SCALE GENOMIC DNA]</scope>
    <source>
        <strain evidence="2">h7</strain>
    </source>
</reference>
<sequence>MNKQLTSLTQWSQEHIRAVFESVSDEDSAKAVEHTFSKSINASLNGRQLDYAAIKHLVFSMRKEAPNGLKVKWQQTVDVPCDSTNRDGSFGGVYIIEGIRRVLPDHTTSTEFSRCKAVTVRIESESKNLDVDSRRIVTLVFVARDIPTSKRAFL</sequence>
<evidence type="ECO:0000313" key="2">
    <source>
        <dbReference type="Proteomes" id="UP000053424"/>
    </source>
</evidence>
<evidence type="ECO:0000313" key="1">
    <source>
        <dbReference type="EMBL" id="KIM40655.1"/>
    </source>
</evidence>
<dbReference type="AlphaFoldDB" id="A0A0C3BVM1"/>
<gene>
    <name evidence="1" type="ORF">M413DRAFT_73003</name>
</gene>
<organism evidence="1 2">
    <name type="scientific">Hebeloma cylindrosporum</name>
    <dbReference type="NCBI Taxonomy" id="76867"/>
    <lineage>
        <taxon>Eukaryota</taxon>
        <taxon>Fungi</taxon>
        <taxon>Dikarya</taxon>
        <taxon>Basidiomycota</taxon>
        <taxon>Agaricomycotina</taxon>
        <taxon>Agaricomycetes</taxon>
        <taxon>Agaricomycetidae</taxon>
        <taxon>Agaricales</taxon>
        <taxon>Agaricineae</taxon>
        <taxon>Hymenogastraceae</taxon>
        <taxon>Hebeloma</taxon>
    </lineage>
</organism>
<name>A0A0C3BVM1_HEBCY</name>
<dbReference type="EMBL" id="KN831782">
    <property type="protein sequence ID" value="KIM40655.1"/>
    <property type="molecule type" value="Genomic_DNA"/>
</dbReference>
<accession>A0A0C3BVM1</accession>
<dbReference type="OrthoDB" id="2845803at2759"/>
<proteinExistence type="predicted"/>
<protein>
    <submittedName>
        <fullName evidence="1">Uncharacterized protein</fullName>
    </submittedName>
</protein>